<dbReference type="EMBL" id="JBJDOT010000056">
    <property type="protein sequence ID" value="MFK3866683.1"/>
    <property type="molecule type" value="Genomic_DNA"/>
</dbReference>
<feature type="transmembrane region" description="Helical" evidence="1">
    <location>
        <begin position="181"/>
        <end position="198"/>
    </location>
</feature>
<sequence length="578" mass="66389">MDNQLPKPFIFVLSLVQGIVLTLLYRSVENQLWPATEPVWLFSLVTFTISFVLLTLLAVEQANIKKLLSYLLPFSLLLSLLGAYIGAQQYPIALVNNDALTAIFIFTALIASFKALMYIQQLIGNEAISYSQLFKLSWRNFILFAECWLFVLIFWGILQLGAALFNALEITFFSELLKKDWFWIPTLTLAFGFATVIFRGVMHIEDNISFLLQTLIKFLLPVLTVISLGFLATLPFTGLDKLWQTGSGSSLVLWLQVLTLFFVNTVYQYAADQRPYKIVIHRLVFFGIALLPIYSVIAAYGIWLRVEQYGITVGRCWAILVCLLLACFSFGYLVGIVKKRDAWQQVQSKVNIVMGVVILIFMLLVNSPILNFQRLSTESQIARLNEGDVSIEEFDYYYFSSNLGRQGYLAMQKLQAQIQSTHPEQAMIIERMYVNPDNPEFEALAEQTSITEFVTHSTFWPRQQLFSDELIQAVFESLHFNRWTPLKSHSFYFIAIDLNQDEQLDYVFIDESNHSTEANLWLHDGTQWQSKYMTIDNPEQIKLLKTLIDAGNIEVAQPKYNDLKIGDVLFKVRSDIDY</sequence>
<dbReference type="InterPro" id="IPR025291">
    <property type="entry name" value="DUF4153"/>
</dbReference>
<comment type="caution">
    <text evidence="2">The sequence shown here is derived from an EMBL/GenBank/DDBJ whole genome shotgun (WGS) entry which is preliminary data.</text>
</comment>
<feature type="transmembrane region" description="Helical" evidence="1">
    <location>
        <begin position="67"/>
        <end position="87"/>
    </location>
</feature>
<proteinExistence type="predicted"/>
<dbReference type="RefSeq" id="WP_404676572.1">
    <property type="nucleotide sequence ID" value="NZ_JBJDOT010000056.1"/>
</dbReference>
<organism evidence="2 3">
    <name type="scientific">Pseudoalteromonas rhizosphaerae</name>
    <dbReference type="NCBI Taxonomy" id="2518973"/>
    <lineage>
        <taxon>Bacteria</taxon>
        <taxon>Pseudomonadati</taxon>
        <taxon>Pseudomonadota</taxon>
        <taxon>Gammaproteobacteria</taxon>
        <taxon>Alteromonadales</taxon>
        <taxon>Pseudoalteromonadaceae</taxon>
        <taxon>Pseudoalteromonas</taxon>
    </lineage>
</organism>
<reference evidence="2 3" key="1">
    <citation type="submission" date="2024-11" db="EMBL/GenBank/DDBJ databases">
        <title>The Natural Products Discovery Center: Release of the First 8490 Sequenced Strains for Exploring Actinobacteria Biosynthetic Diversity.</title>
        <authorList>
            <person name="Kalkreuter E."/>
            <person name="Kautsar S.A."/>
            <person name="Yang D."/>
            <person name="Bader C.D."/>
            <person name="Teijaro C.N."/>
            <person name="Fluegel L."/>
            <person name="Davis C.M."/>
            <person name="Simpson J.R."/>
            <person name="Lauterbach L."/>
            <person name="Steele A.D."/>
            <person name="Gui C."/>
            <person name="Meng S."/>
            <person name="Li G."/>
            <person name="Viehrig K."/>
            <person name="Ye F."/>
            <person name="Su P."/>
            <person name="Kiefer A.F."/>
            <person name="Nichols A."/>
            <person name="Cepeda A.J."/>
            <person name="Yan W."/>
            <person name="Fan B."/>
            <person name="Jiang Y."/>
            <person name="Adhikari A."/>
            <person name="Zheng C.-J."/>
            <person name="Schuster L."/>
            <person name="Cowan T.M."/>
            <person name="Smanski M.J."/>
            <person name="Chevrette M.G."/>
            <person name="De Carvalho L.P.S."/>
            <person name="Shen B."/>
        </authorList>
    </citation>
    <scope>NUCLEOTIDE SEQUENCE [LARGE SCALE GENOMIC DNA]</scope>
    <source>
        <strain evidence="2 3">NPDC078403</strain>
    </source>
</reference>
<feature type="transmembrane region" description="Helical" evidence="1">
    <location>
        <begin position="317"/>
        <end position="337"/>
    </location>
</feature>
<feature type="transmembrane region" description="Helical" evidence="1">
    <location>
        <begin position="251"/>
        <end position="271"/>
    </location>
</feature>
<evidence type="ECO:0000313" key="3">
    <source>
        <dbReference type="Proteomes" id="UP001620262"/>
    </source>
</evidence>
<dbReference type="Pfam" id="PF13687">
    <property type="entry name" value="DUF4153"/>
    <property type="match status" value="1"/>
</dbReference>
<feature type="transmembrane region" description="Helical" evidence="1">
    <location>
        <begin position="9"/>
        <end position="28"/>
    </location>
</feature>
<feature type="transmembrane region" description="Helical" evidence="1">
    <location>
        <begin position="140"/>
        <end position="161"/>
    </location>
</feature>
<feature type="transmembrane region" description="Helical" evidence="1">
    <location>
        <begin position="349"/>
        <end position="370"/>
    </location>
</feature>
<feature type="transmembrane region" description="Helical" evidence="1">
    <location>
        <begin position="210"/>
        <end position="231"/>
    </location>
</feature>
<feature type="transmembrane region" description="Helical" evidence="1">
    <location>
        <begin position="283"/>
        <end position="305"/>
    </location>
</feature>
<keyword evidence="1" id="KW-1133">Transmembrane helix</keyword>
<gene>
    <name evidence="2" type="ORF">ACI2JU_22830</name>
</gene>
<accession>A0ABW8L3S8</accession>
<evidence type="ECO:0000313" key="2">
    <source>
        <dbReference type="EMBL" id="MFK3866683.1"/>
    </source>
</evidence>
<feature type="transmembrane region" description="Helical" evidence="1">
    <location>
        <begin position="40"/>
        <end position="60"/>
    </location>
</feature>
<feature type="transmembrane region" description="Helical" evidence="1">
    <location>
        <begin position="99"/>
        <end position="119"/>
    </location>
</feature>
<keyword evidence="1" id="KW-0472">Membrane</keyword>
<keyword evidence="1" id="KW-0812">Transmembrane</keyword>
<name>A0ABW8L3S8_9GAMM</name>
<dbReference type="Proteomes" id="UP001620262">
    <property type="component" value="Unassembled WGS sequence"/>
</dbReference>
<evidence type="ECO:0000256" key="1">
    <source>
        <dbReference type="SAM" id="Phobius"/>
    </source>
</evidence>
<protein>
    <submittedName>
        <fullName evidence="2">DUF4153 domain-containing protein</fullName>
    </submittedName>
</protein>
<keyword evidence="3" id="KW-1185">Reference proteome</keyword>